<dbReference type="Proteomes" id="UP000186323">
    <property type="component" value="Chromosome I"/>
</dbReference>
<dbReference type="Pfam" id="PF03358">
    <property type="entry name" value="FMN_red"/>
    <property type="match status" value="1"/>
</dbReference>
<keyword evidence="1" id="KW-0285">Flavoprotein</keyword>
<dbReference type="SUPFAM" id="SSF52218">
    <property type="entry name" value="Flavoproteins"/>
    <property type="match status" value="1"/>
</dbReference>
<dbReference type="RefSeq" id="WP_072335651.1">
    <property type="nucleotide sequence ID" value="NZ_CALJDE010000068.1"/>
</dbReference>
<keyword evidence="2" id="KW-0288">FMN</keyword>
<accession>A0A1K1LG05</accession>
<dbReference type="KEGG" id="dpg:DESPIGER_1807"/>
<dbReference type="GO" id="GO:0016491">
    <property type="term" value="F:oxidoreductase activity"/>
    <property type="evidence" value="ECO:0007669"/>
    <property type="project" value="InterPro"/>
</dbReference>
<proteinExistence type="predicted"/>
<name>A0A1K1LG05_9BACT</name>
<dbReference type="OrthoDB" id="9790975at2"/>
<dbReference type="EMBL" id="LT630450">
    <property type="protein sequence ID" value="SFV73637.1"/>
    <property type="molecule type" value="Genomic_DNA"/>
</dbReference>
<organism evidence="4 5">
    <name type="scientific">Desulfovibrio piger</name>
    <dbReference type="NCBI Taxonomy" id="901"/>
    <lineage>
        <taxon>Bacteria</taxon>
        <taxon>Pseudomonadati</taxon>
        <taxon>Thermodesulfobacteriota</taxon>
        <taxon>Desulfovibrionia</taxon>
        <taxon>Desulfovibrionales</taxon>
        <taxon>Desulfovibrionaceae</taxon>
        <taxon>Desulfovibrio</taxon>
    </lineage>
</organism>
<sequence>MHVAVFNGSPRRNGNTARLCKLFCETLAAEDISSEIIQVGGVRVHGCLECNHCRRSGEEVCVQKDDPFNEWFEKMRAADGIVLATPVFVGNVTSEMKALIDRACYISRMRVRVQGQDNIFKHKVAAPLIAVRRAGAMQAYFNIMSWFAISDMIVPTSSYFNFAFGLDPGDVDSDAEGIRTVKDLAANMAWLLKKLAA</sequence>
<evidence type="ECO:0000256" key="2">
    <source>
        <dbReference type="ARBA" id="ARBA00022643"/>
    </source>
</evidence>
<dbReference type="InterPro" id="IPR029039">
    <property type="entry name" value="Flavoprotein-like_sf"/>
</dbReference>
<dbReference type="InterPro" id="IPR051796">
    <property type="entry name" value="ISF_SsuE-like"/>
</dbReference>
<evidence type="ECO:0000256" key="1">
    <source>
        <dbReference type="ARBA" id="ARBA00022630"/>
    </source>
</evidence>
<evidence type="ECO:0000313" key="5">
    <source>
        <dbReference type="Proteomes" id="UP000186323"/>
    </source>
</evidence>
<evidence type="ECO:0000259" key="3">
    <source>
        <dbReference type="Pfam" id="PF03358"/>
    </source>
</evidence>
<dbReference type="PANTHER" id="PTHR43278">
    <property type="entry name" value="NAD(P)H-DEPENDENT FMN-CONTAINING OXIDOREDUCTASE YWQN-RELATED"/>
    <property type="match status" value="1"/>
</dbReference>
<protein>
    <submittedName>
        <fullName evidence="4">Iron-sulfur flavoprotein</fullName>
    </submittedName>
</protein>
<dbReference type="InterPro" id="IPR005025">
    <property type="entry name" value="FMN_Rdtase-like_dom"/>
</dbReference>
<reference evidence="5" key="1">
    <citation type="submission" date="2016-10" db="EMBL/GenBank/DDBJ databases">
        <authorList>
            <person name="Wegmann U."/>
        </authorList>
    </citation>
    <scope>NUCLEOTIDE SEQUENCE [LARGE SCALE GENOMIC DNA]</scope>
</reference>
<gene>
    <name evidence="4" type="ORF">DESPIGER_1807</name>
</gene>
<evidence type="ECO:0000313" key="4">
    <source>
        <dbReference type="EMBL" id="SFV73637.1"/>
    </source>
</evidence>
<dbReference type="AlphaFoldDB" id="A0A1K1LG05"/>
<dbReference type="PANTHER" id="PTHR43278:SF4">
    <property type="entry name" value="NAD(P)H-DEPENDENT FMN-CONTAINING OXIDOREDUCTASE YWQN-RELATED"/>
    <property type="match status" value="1"/>
</dbReference>
<keyword evidence="5" id="KW-1185">Reference proteome</keyword>
<dbReference type="Gene3D" id="3.40.50.360">
    <property type="match status" value="1"/>
</dbReference>
<feature type="domain" description="NADPH-dependent FMN reductase-like" evidence="3">
    <location>
        <begin position="1"/>
        <end position="165"/>
    </location>
</feature>